<dbReference type="GO" id="GO:0016810">
    <property type="term" value="F:hydrolase activity, acting on carbon-nitrogen (but not peptide) bonds"/>
    <property type="evidence" value="ECO:0007669"/>
    <property type="project" value="InterPro"/>
</dbReference>
<comment type="caution">
    <text evidence="1">The sequence shown here is derived from an EMBL/GenBank/DDBJ whole genome shotgun (WGS) entry which is preliminary data.</text>
</comment>
<evidence type="ECO:0008006" key="2">
    <source>
        <dbReference type="Google" id="ProtNLM"/>
    </source>
</evidence>
<reference evidence="1" key="1">
    <citation type="journal article" date="2020" name="mSystems">
        <title>Genome- and Community-Level Interaction Insights into Carbon Utilization and Element Cycling Functions of Hydrothermarchaeota in Hydrothermal Sediment.</title>
        <authorList>
            <person name="Zhou Z."/>
            <person name="Liu Y."/>
            <person name="Xu W."/>
            <person name="Pan J."/>
            <person name="Luo Z.H."/>
            <person name="Li M."/>
        </authorList>
    </citation>
    <scope>NUCLEOTIDE SEQUENCE [LARGE SCALE GENOMIC DNA]</scope>
    <source>
        <strain evidence="1">SpSt-110</strain>
    </source>
</reference>
<organism evidence="1">
    <name type="scientific">Thermogladius calderae</name>
    <dbReference type="NCBI Taxonomy" id="1200300"/>
    <lineage>
        <taxon>Archaea</taxon>
        <taxon>Thermoproteota</taxon>
        <taxon>Thermoprotei</taxon>
        <taxon>Desulfurococcales</taxon>
        <taxon>Desulfurococcaceae</taxon>
        <taxon>Thermogladius</taxon>
    </lineage>
</organism>
<name>A0A7J3XYX4_9CREN</name>
<gene>
    <name evidence="1" type="ORF">ENM60_03890</name>
</gene>
<protein>
    <recommendedName>
        <fullName evidence="2">Amidohydrolase-related domain-containing protein</fullName>
    </recommendedName>
</protein>
<evidence type="ECO:0000313" key="1">
    <source>
        <dbReference type="EMBL" id="HHP67914.1"/>
    </source>
</evidence>
<proteinExistence type="predicted"/>
<dbReference type="EMBL" id="DRYK01000055">
    <property type="protein sequence ID" value="HHP67914.1"/>
    <property type="molecule type" value="Genomic_DNA"/>
</dbReference>
<dbReference type="SUPFAM" id="SSF51338">
    <property type="entry name" value="Composite domain of metallo-dependent hydrolases"/>
    <property type="match status" value="1"/>
</dbReference>
<dbReference type="AlphaFoldDB" id="A0A7J3XYX4"/>
<accession>A0A7J3XYX4</accession>
<dbReference type="InterPro" id="IPR011059">
    <property type="entry name" value="Metal-dep_hydrolase_composite"/>
</dbReference>
<sequence length="285" mass="31239">MSVRTLLYGEVYYHGRRGVEKGFVFINGEKIGDVGSEPLPEYELAELVLKYEKPALVLHGFSALVPGVEFPYRGLGLEPRSMSPSALERFVQASVSASIANGVTLPIFMDTDDCQVSSSLGKLGAQGIVISRQPCERPGVLNILITRETLVFKGVELGVFSQVVCKPEEVEERCLILDTRGEHSRSVQAWLSKSPNPRLALNLLLKPYKLLELDNGLIERGSISDVLVYDLSDPVISAPLKAVDPLTTVMRGNPQLVFVRGEVAFEKGEHLMVEPPSIIQLLPGE</sequence>